<comment type="similarity">
    <text evidence="2">Belongs to the EamA transporter family.</text>
</comment>
<dbReference type="Pfam" id="PF00892">
    <property type="entry name" value="EamA"/>
    <property type="match status" value="1"/>
</dbReference>
<comment type="subcellular location">
    <subcellularLocation>
        <location evidence="1">Cell membrane</location>
        <topology evidence="1">Multi-pass membrane protein</topology>
    </subcellularLocation>
</comment>
<name>W8S881_9RHOB</name>
<feature type="domain" description="EamA" evidence="9">
    <location>
        <begin position="3"/>
        <end position="135"/>
    </location>
</feature>
<gene>
    <name evidence="10" type="ORF">roselon_02863</name>
</gene>
<evidence type="ECO:0000259" key="9">
    <source>
        <dbReference type="Pfam" id="PF00892"/>
    </source>
</evidence>
<evidence type="ECO:0000256" key="6">
    <source>
        <dbReference type="ARBA" id="ARBA00022989"/>
    </source>
</evidence>
<feature type="transmembrane region" description="Helical" evidence="8">
    <location>
        <begin position="95"/>
        <end position="112"/>
    </location>
</feature>
<dbReference type="InterPro" id="IPR000620">
    <property type="entry name" value="EamA_dom"/>
</dbReference>
<keyword evidence="7 8" id="KW-0472">Membrane</keyword>
<feature type="transmembrane region" description="Helical" evidence="8">
    <location>
        <begin position="63"/>
        <end position="83"/>
    </location>
</feature>
<dbReference type="EMBL" id="CP004372">
    <property type="protein sequence ID" value="AHM05161.1"/>
    <property type="molecule type" value="Genomic_DNA"/>
</dbReference>
<feature type="transmembrane region" description="Helical" evidence="8">
    <location>
        <begin position="257"/>
        <end position="277"/>
    </location>
</feature>
<feature type="transmembrane region" description="Helical" evidence="8">
    <location>
        <begin position="170"/>
        <end position="190"/>
    </location>
</feature>
<protein>
    <submittedName>
        <fullName evidence="10">RarD</fullName>
    </submittedName>
</protein>
<dbReference type="PATRIC" id="fig|1294273.3.peg.2826"/>
<evidence type="ECO:0000256" key="7">
    <source>
        <dbReference type="ARBA" id="ARBA00023136"/>
    </source>
</evidence>
<evidence type="ECO:0000256" key="4">
    <source>
        <dbReference type="ARBA" id="ARBA00022475"/>
    </source>
</evidence>
<dbReference type="Proteomes" id="UP000019593">
    <property type="component" value="Chromosome"/>
</dbReference>
<evidence type="ECO:0000256" key="3">
    <source>
        <dbReference type="ARBA" id="ARBA00022448"/>
    </source>
</evidence>
<dbReference type="KEGG" id="red:roselon_02863"/>
<accession>W8S881</accession>
<dbReference type="NCBIfam" id="TIGR00688">
    <property type="entry name" value="rarD"/>
    <property type="match status" value="1"/>
</dbReference>
<feature type="transmembrane region" description="Helical" evidence="8">
    <location>
        <begin position="202"/>
        <end position="221"/>
    </location>
</feature>
<dbReference type="eggNOG" id="COG2962">
    <property type="taxonomic scope" value="Bacteria"/>
</dbReference>
<dbReference type="SUPFAM" id="SSF103481">
    <property type="entry name" value="Multidrug resistance efflux transporter EmrE"/>
    <property type="match status" value="2"/>
</dbReference>
<keyword evidence="5 8" id="KW-0812">Transmembrane</keyword>
<sequence length="284" mass="30025">MAALVLACVIWGLSPLFYELLAHIPPQEVLAHRTVWSLIVFAGVLALQSRLREVPRALGGLRPALAVAAAAAMISINWFLFIFAIQAGRTVEASLGYYIFPLVAVLIGAVILREGLCRAQMLAVTLAASAVIVLTVGLGAAPWISLTLAVTFGIYGLLKRMVAAGPVVSVTAEVLILLPIAVAYLAWLGAGAGAFGQSLGDSLLLIASGPMTATPLILFSYATKRVAMATVGLVQYLNPTLQFATAALILGEVVTPWHMIAFPIIWVALAIYSWATLRQARAPR</sequence>
<evidence type="ECO:0000256" key="1">
    <source>
        <dbReference type="ARBA" id="ARBA00004651"/>
    </source>
</evidence>
<evidence type="ECO:0000313" key="10">
    <source>
        <dbReference type="EMBL" id="AHM05161.1"/>
    </source>
</evidence>
<evidence type="ECO:0000256" key="5">
    <source>
        <dbReference type="ARBA" id="ARBA00022692"/>
    </source>
</evidence>
<proteinExistence type="inferred from homology"/>
<dbReference type="STRING" id="1294273.roselon_02863"/>
<reference evidence="10 11" key="1">
    <citation type="submission" date="2013-03" db="EMBL/GenBank/DDBJ databases">
        <authorList>
            <person name="Fiebig A."/>
            <person name="Goeker M."/>
            <person name="Klenk H.-P.P."/>
        </authorList>
    </citation>
    <scope>NUCLEOTIDE SEQUENCE [LARGE SCALE GENOMIC DNA]</scope>
    <source>
        <strain evidence="11">DSM 19469</strain>
    </source>
</reference>
<organism evidence="10 11">
    <name type="scientific">Roseicyclus elongatus DSM 19469</name>
    <dbReference type="NCBI Taxonomy" id="1294273"/>
    <lineage>
        <taxon>Bacteria</taxon>
        <taxon>Pseudomonadati</taxon>
        <taxon>Pseudomonadota</taxon>
        <taxon>Alphaproteobacteria</taxon>
        <taxon>Rhodobacterales</taxon>
        <taxon>Roseobacteraceae</taxon>
        <taxon>Roseicyclus</taxon>
    </lineage>
</organism>
<keyword evidence="3" id="KW-0813">Transport</keyword>
<dbReference type="InterPro" id="IPR004626">
    <property type="entry name" value="RarD"/>
</dbReference>
<feature type="transmembrane region" description="Helical" evidence="8">
    <location>
        <begin position="32"/>
        <end position="51"/>
    </location>
</feature>
<evidence type="ECO:0000256" key="2">
    <source>
        <dbReference type="ARBA" id="ARBA00007362"/>
    </source>
</evidence>
<dbReference type="HOGENOM" id="CLU_054508_1_0_5"/>
<evidence type="ECO:0000313" key="11">
    <source>
        <dbReference type="Proteomes" id="UP000019593"/>
    </source>
</evidence>
<evidence type="ECO:0000256" key="8">
    <source>
        <dbReference type="SAM" id="Phobius"/>
    </source>
</evidence>
<dbReference type="GO" id="GO:0005886">
    <property type="term" value="C:plasma membrane"/>
    <property type="evidence" value="ECO:0007669"/>
    <property type="project" value="UniProtKB-SubCell"/>
</dbReference>
<dbReference type="AlphaFoldDB" id="W8S881"/>
<dbReference type="InterPro" id="IPR037185">
    <property type="entry name" value="EmrE-like"/>
</dbReference>
<feature type="transmembrane region" description="Helical" evidence="8">
    <location>
        <begin position="142"/>
        <end position="158"/>
    </location>
</feature>
<keyword evidence="6 8" id="KW-1133">Transmembrane helix</keyword>
<keyword evidence="11" id="KW-1185">Reference proteome</keyword>
<keyword evidence="4" id="KW-1003">Cell membrane</keyword>